<evidence type="ECO:0000313" key="1">
    <source>
        <dbReference type="EMBL" id="GAA4354181.1"/>
    </source>
</evidence>
<dbReference type="Proteomes" id="UP001501153">
    <property type="component" value="Unassembled WGS sequence"/>
</dbReference>
<gene>
    <name evidence="1" type="ORF">GCM10023185_15600</name>
</gene>
<dbReference type="RefSeq" id="WP_345235460.1">
    <property type="nucleotide sequence ID" value="NZ_BAABGZ010000016.1"/>
</dbReference>
<proteinExistence type="predicted"/>
<accession>A0ABP8I9E0</accession>
<sequence length="59" mass="5788">MASRTDNSPQGNAQTQDAYVDTLADLIVALISSATVSGTVATTGTAAAQTGTITSATIS</sequence>
<evidence type="ECO:0000313" key="2">
    <source>
        <dbReference type="Proteomes" id="UP001501153"/>
    </source>
</evidence>
<comment type="caution">
    <text evidence="1">The sequence shown here is derived from an EMBL/GenBank/DDBJ whole genome shotgun (WGS) entry which is preliminary data.</text>
</comment>
<organism evidence="1 2">
    <name type="scientific">Hymenobacter saemangeumensis</name>
    <dbReference type="NCBI Taxonomy" id="1084522"/>
    <lineage>
        <taxon>Bacteria</taxon>
        <taxon>Pseudomonadati</taxon>
        <taxon>Bacteroidota</taxon>
        <taxon>Cytophagia</taxon>
        <taxon>Cytophagales</taxon>
        <taxon>Hymenobacteraceae</taxon>
        <taxon>Hymenobacter</taxon>
    </lineage>
</organism>
<keyword evidence="2" id="KW-1185">Reference proteome</keyword>
<protein>
    <submittedName>
        <fullName evidence="1">Uncharacterized protein</fullName>
    </submittedName>
</protein>
<dbReference type="EMBL" id="BAABGZ010000016">
    <property type="protein sequence ID" value="GAA4354181.1"/>
    <property type="molecule type" value="Genomic_DNA"/>
</dbReference>
<reference evidence="2" key="1">
    <citation type="journal article" date="2019" name="Int. J. Syst. Evol. Microbiol.">
        <title>The Global Catalogue of Microorganisms (GCM) 10K type strain sequencing project: providing services to taxonomists for standard genome sequencing and annotation.</title>
        <authorList>
            <consortium name="The Broad Institute Genomics Platform"/>
            <consortium name="The Broad Institute Genome Sequencing Center for Infectious Disease"/>
            <person name="Wu L."/>
            <person name="Ma J."/>
        </authorList>
    </citation>
    <scope>NUCLEOTIDE SEQUENCE [LARGE SCALE GENOMIC DNA]</scope>
    <source>
        <strain evidence="2">JCM 17923</strain>
    </source>
</reference>
<name>A0ABP8I9E0_9BACT</name>